<sequence>MSAASPFIGGPNRYGEARCAPIPLASFSRLAFRKVEVELQHSRNVYQNRLTDFLLIRIEIFDSPVCPVLLGFEPLNHKIGDVLAARFLMKIREDQFLKLRSFLCMSLHGRSPSG</sequence>
<evidence type="ECO:0000313" key="2">
    <source>
        <dbReference type="Proteomes" id="UP000429484"/>
    </source>
</evidence>
<accession>A0AAW9TX94</accession>
<dbReference type="EMBL" id="WISR01000240">
    <property type="protein sequence ID" value="MQW36782.1"/>
    <property type="molecule type" value="Genomic_DNA"/>
</dbReference>
<dbReference type="AlphaFoldDB" id="A0AAW9TX94"/>
<comment type="caution">
    <text evidence="1">The sequence shown here is derived from an EMBL/GenBank/DDBJ whole genome shotgun (WGS) entry which is preliminary data.</text>
</comment>
<gene>
    <name evidence="1" type="ORF">GHK53_29420</name>
</gene>
<protein>
    <submittedName>
        <fullName evidence="1">Uncharacterized protein</fullName>
    </submittedName>
</protein>
<name>A0AAW9TX94_RHIML</name>
<organism evidence="1 2">
    <name type="scientific">Rhizobium meliloti</name>
    <name type="common">Ensifer meliloti</name>
    <name type="synonym">Sinorhizobium meliloti</name>
    <dbReference type="NCBI Taxonomy" id="382"/>
    <lineage>
        <taxon>Bacteria</taxon>
        <taxon>Pseudomonadati</taxon>
        <taxon>Pseudomonadota</taxon>
        <taxon>Alphaproteobacteria</taxon>
        <taxon>Hyphomicrobiales</taxon>
        <taxon>Rhizobiaceae</taxon>
        <taxon>Sinorhizobium/Ensifer group</taxon>
        <taxon>Sinorhizobium</taxon>
    </lineage>
</organism>
<dbReference type="Proteomes" id="UP000429484">
    <property type="component" value="Unassembled WGS sequence"/>
</dbReference>
<proteinExistence type="predicted"/>
<reference evidence="1 2" key="1">
    <citation type="journal article" date="2013" name="Genome Biol.">
        <title>Comparative genomics of the core and accessory genomes of 48 Sinorhizobium strains comprising five genospecies.</title>
        <authorList>
            <person name="Sugawara M."/>
            <person name="Epstein B."/>
            <person name="Badgley B.D."/>
            <person name="Unno T."/>
            <person name="Xu L."/>
            <person name="Reese J."/>
            <person name="Gyaneshwar P."/>
            <person name="Denny R."/>
            <person name="Mudge J."/>
            <person name="Bharti A.K."/>
            <person name="Farmer A.D."/>
            <person name="May G.D."/>
            <person name="Woodward J.E."/>
            <person name="Medigue C."/>
            <person name="Vallenet D."/>
            <person name="Lajus A."/>
            <person name="Rouy Z."/>
            <person name="Martinez-Vaz B."/>
            <person name="Tiffin P."/>
            <person name="Young N.D."/>
            <person name="Sadowsky M.J."/>
        </authorList>
    </citation>
    <scope>NUCLEOTIDE SEQUENCE [LARGE SCALE GENOMIC DNA]</scope>
    <source>
        <strain evidence="1 2">N6B1</strain>
    </source>
</reference>
<evidence type="ECO:0000313" key="1">
    <source>
        <dbReference type="EMBL" id="MQW36782.1"/>
    </source>
</evidence>